<evidence type="ECO:0000256" key="6">
    <source>
        <dbReference type="ARBA" id="ARBA00023295"/>
    </source>
</evidence>
<dbReference type="PROSITE" id="PS51820">
    <property type="entry name" value="PA14"/>
    <property type="match status" value="1"/>
</dbReference>
<dbReference type="InterPro" id="IPR011658">
    <property type="entry name" value="PA14_dom"/>
</dbReference>
<dbReference type="InterPro" id="IPR037524">
    <property type="entry name" value="PA14/GLEYA"/>
</dbReference>
<dbReference type="InterPro" id="IPR036962">
    <property type="entry name" value="Glyco_hydro_3_N_sf"/>
</dbReference>
<keyword evidence="6 7" id="KW-0326">Glycosidase</keyword>
<evidence type="ECO:0000313" key="10">
    <source>
        <dbReference type="Proteomes" id="UP000279259"/>
    </source>
</evidence>
<dbReference type="InterPro" id="IPR017853">
    <property type="entry name" value="GH"/>
</dbReference>
<evidence type="ECO:0000256" key="2">
    <source>
        <dbReference type="ARBA" id="ARBA00005336"/>
    </source>
</evidence>
<dbReference type="InterPro" id="IPR002772">
    <property type="entry name" value="Glyco_hydro_3_C"/>
</dbReference>
<dbReference type="SUPFAM" id="SSF56988">
    <property type="entry name" value="Anthrax protective antigen"/>
    <property type="match status" value="1"/>
</dbReference>
<dbReference type="SMART" id="SM00758">
    <property type="entry name" value="PA14"/>
    <property type="match status" value="1"/>
</dbReference>
<comment type="caution">
    <text evidence="9">The sequence shown here is derived from an EMBL/GenBank/DDBJ whole genome shotgun (WGS) entry which is preliminary data.</text>
</comment>
<keyword evidence="4 7" id="KW-0378">Hydrolase</keyword>
<dbReference type="UniPathway" id="UPA00696"/>
<proteinExistence type="inferred from homology"/>
<dbReference type="Proteomes" id="UP000279259">
    <property type="component" value="Unassembled WGS sequence"/>
</dbReference>
<dbReference type="Pfam" id="PF07691">
    <property type="entry name" value="PA14"/>
    <property type="match status" value="1"/>
</dbReference>
<dbReference type="AlphaFoldDB" id="A0A427YCZ1"/>
<dbReference type="Pfam" id="PF01915">
    <property type="entry name" value="Glyco_hydro_3_C"/>
    <property type="match status" value="1"/>
</dbReference>
<dbReference type="GO" id="GO:0030245">
    <property type="term" value="P:cellulose catabolic process"/>
    <property type="evidence" value="ECO:0007669"/>
    <property type="project" value="UniProtKB-UniPathway"/>
</dbReference>
<dbReference type="InterPro" id="IPR036881">
    <property type="entry name" value="Glyco_hydro_3_C_sf"/>
</dbReference>
<dbReference type="PRINTS" id="PR00133">
    <property type="entry name" value="GLHYDRLASE3"/>
</dbReference>
<dbReference type="SUPFAM" id="SSF52279">
    <property type="entry name" value="Beta-D-glucan exohydrolase, C-terminal domain"/>
    <property type="match status" value="1"/>
</dbReference>
<evidence type="ECO:0000256" key="4">
    <source>
        <dbReference type="ARBA" id="ARBA00022801"/>
    </source>
</evidence>
<evidence type="ECO:0000256" key="7">
    <source>
        <dbReference type="RuleBase" id="RU361161"/>
    </source>
</evidence>
<dbReference type="STRING" id="1890683.A0A427YCZ1"/>
<dbReference type="Gene3D" id="2.60.40.10">
    <property type="entry name" value="Immunoglobulins"/>
    <property type="match status" value="1"/>
</dbReference>
<feature type="domain" description="PA14" evidence="8">
    <location>
        <begin position="425"/>
        <end position="586"/>
    </location>
</feature>
<dbReference type="EC" id="3.2.1.21" evidence="3 7"/>
<dbReference type="PANTHER" id="PTHR42715">
    <property type="entry name" value="BETA-GLUCOSIDASE"/>
    <property type="match status" value="1"/>
</dbReference>
<dbReference type="InterPro" id="IPR050288">
    <property type="entry name" value="Cellulose_deg_GH3"/>
</dbReference>
<dbReference type="InterPro" id="IPR019800">
    <property type="entry name" value="Glyco_hydro_3_AS"/>
</dbReference>
<dbReference type="Pfam" id="PF00933">
    <property type="entry name" value="Glyco_hydro_3"/>
    <property type="match status" value="1"/>
</dbReference>
<dbReference type="Gene3D" id="3.20.20.300">
    <property type="entry name" value="Glycoside hydrolase, family 3, N-terminal domain"/>
    <property type="match status" value="1"/>
</dbReference>
<gene>
    <name evidence="9" type="ORF">EHS25_002620</name>
</gene>
<comment type="pathway">
    <text evidence="7">Glycan metabolism; cellulose degradation.</text>
</comment>
<comment type="catalytic activity">
    <reaction evidence="1 7">
        <text>Hydrolysis of terminal, non-reducing beta-D-glucosyl residues with release of beta-D-glucose.</text>
        <dbReference type="EC" id="3.2.1.21"/>
    </reaction>
</comment>
<dbReference type="PROSITE" id="PS00775">
    <property type="entry name" value="GLYCOSYL_HYDROL_F3"/>
    <property type="match status" value="1"/>
</dbReference>
<keyword evidence="10" id="KW-1185">Reference proteome</keyword>
<dbReference type="InterPro" id="IPR001764">
    <property type="entry name" value="Glyco_hydro_3_N"/>
</dbReference>
<keyword evidence="5 7" id="KW-0119">Carbohydrate metabolism</keyword>
<dbReference type="OrthoDB" id="47059at2759"/>
<evidence type="ECO:0000256" key="1">
    <source>
        <dbReference type="ARBA" id="ARBA00000448"/>
    </source>
</evidence>
<dbReference type="SUPFAM" id="SSF51445">
    <property type="entry name" value="(Trans)glycosidases"/>
    <property type="match status" value="1"/>
</dbReference>
<dbReference type="GO" id="GO:0008422">
    <property type="term" value="F:beta-glucosidase activity"/>
    <property type="evidence" value="ECO:0007669"/>
    <property type="project" value="UniProtKB-EC"/>
</dbReference>
<evidence type="ECO:0000256" key="3">
    <source>
        <dbReference type="ARBA" id="ARBA00012744"/>
    </source>
</evidence>
<name>A0A427YCZ1_9TREE</name>
<dbReference type="EMBL" id="RSCD01000015">
    <property type="protein sequence ID" value="RSH88958.1"/>
    <property type="molecule type" value="Genomic_DNA"/>
</dbReference>
<dbReference type="Gene3D" id="2.60.120.260">
    <property type="entry name" value="Galactose-binding domain-like"/>
    <property type="match status" value="1"/>
</dbReference>
<organism evidence="9 10">
    <name type="scientific">Saitozyma podzolica</name>
    <dbReference type="NCBI Taxonomy" id="1890683"/>
    <lineage>
        <taxon>Eukaryota</taxon>
        <taxon>Fungi</taxon>
        <taxon>Dikarya</taxon>
        <taxon>Basidiomycota</taxon>
        <taxon>Agaricomycotina</taxon>
        <taxon>Tremellomycetes</taxon>
        <taxon>Tremellales</taxon>
        <taxon>Trimorphomycetaceae</taxon>
        <taxon>Saitozyma</taxon>
    </lineage>
</organism>
<dbReference type="InterPro" id="IPR013783">
    <property type="entry name" value="Ig-like_fold"/>
</dbReference>
<evidence type="ECO:0000256" key="5">
    <source>
        <dbReference type="ARBA" id="ARBA00023277"/>
    </source>
</evidence>
<evidence type="ECO:0000313" key="9">
    <source>
        <dbReference type="EMBL" id="RSH88958.1"/>
    </source>
</evidence>
<protein>
    <recommendedName>
        <fullName evidence="3 7">beta-glucosidase</fullName>
        <ecNumber evidence="3 7">3.2.1.21</ecNumber>
    </recommendedName>
</protein>
<keyword evidence="7" id="KW-0624">Polysaccharide degradation</keyword>
<sequence>MASINGGSALNNAAMDRSFLTADVPTLLKQMTVEEKISLLAGHSWWNTAPIPRLNVPSIKVTDGPNGARGGSCYNMTPATAIPNATCLAATFSHDLAHAAGGLLADEAKARDAVCLLAPTVNIARSPRGGRAFESFSEDPTLSGLLASSYISGLQDNGVSAVIKHFVTNDQEHERTGYDAVVAPRPLREIYLRPFQIAQRRSQPWAYMTAYNRLNGRHCSENPWLLDDVLRGEFRHDGLVMSDWYGTYSVAGAINAGLSLEMPGPAIWRDPKLVKHVLSAHKVDMRTLDSSAACVLRFTQRLAQLNPDIVYSPPRQERTRVYERKKDEQLVRRIAGEGIVLLKNEQDILPLGKNAAALKVAVIGPNAKARVLTGGGSAHLRSAWSQSPWEGLVDNCPQHVDLSYSLGCQTSKYLPLLDGDFSCMDGSSGFDVYHFALAPDGSRTDTPVLRERREESELMMIDFHHPDLEGDYVTEIHAILDAPQTGEYEFGVTVTGQGWLYVDDLLVVDNATDQTRGGSYLGGGTYEVRGRVQVDQGKKYHIRMVHDSRRPATKKPVPSTPFMHIKACRLGAAPYATKAESLQRSDELIARVAAVVPTVVVIQCGSAVTMPWVNGVRAVVHAWYGGNETGNAIADLLYGEICPSGRLPLTFPLKEEDVPAFLSFKSGRTETHYEEGIWVGYKHYNARGIAPLFPFGHGLSYTSFAYDDLRIESVSPSPCQANDWSLAVAVTVTNTGTCGGSHSVHFYTAPPDPNDMSLVHPAHTFQAFSKTRLLAPGEYAVSHWDEVSRKWRVEIGEWHVCIGSDAQTMVERKRFVIESEMEWKGL</sequence>
<dbReference type="PANTHER" id="PTHR42715:SF10">
    <property type="entry name" value="BETA-GLUCOSIDASE"/>
    <property type="match status" value="1"/>
</dbReference>
<dbReference type="Gene3D" id="3.40.50.1700">
    <property type="entry name" value="Glycoside hydrolase family 3 C-terminal domain"/>
    <property type="match status" value="2"/>
</dbReference>
<evidence type="ECO:0000259" key="8">
    <source>
        <dbReference type="PROSITE" id="PS51820"/>
    </source>
</evidence>
<reference evidence="9 10" key="1">
    <citation type="submission" date="2018-11" db="EMBL/GenBank/DDBJ databases">
        <title>Genome sequence of Saitozyma podzolica DSM 27192.</title>
        <authorList>
            <person name="Aliyu H."/>
            <person name="Gorte O."/>
            <person name="Ochsenreither K."/>
        </authorList>
    </citation>
    <scope>NUCLEOTIDE SEQUENCE [LARGE SCALE GENOMIC DNA]</scope>
    <source>
        <strain evidence="9 10">DSM 27192</strain>
    </source>
</reference>
<comment type="similarity">
    <text evidence="2 7">Belongs to the glycosyl hydrolase 3 family.</text>
</comment>
<accession>A0A427YCZ1</accession>